<sequence>MTHIVVATLGYALMLIGFSRGPLYTNPHLVGVLINLVGAFVPFVLFLVAGMRLDGMDDLKGIAWSLAAGVGIAAFTLAMARMFSLGENLGFVTPLVYGGSLLLVTTVGALLFRERVGLLQVGGLVLIVIGIACVAAGKHQATSVGG</sequence>
<organism evidence="2 3">
    <name type="scientific">Kaustia mangrovi</name>
    <dbReference type="NCBI Taxonomy" id="2593653"/>
    <lineage>
        <taxon>Bacteria</taxon>
        <taxon>Pseudomonadati</taxon>
        <taxon>Pseudomonadota</taxon>
        <taxon>Alphaproteobacteria</taxon>
        <taxon>Hyphomicrobiales</taxon>
        <taxon>Parvibaculaceae</taxon>
        <taxon>Kaustia</taxon>
    </lineage>
</organism>
<keyword evidence="1" id="KW-1133">Transmembrane helix</keyword>
<dbReference type="RefSeq" id="WP_213164014.1">
    <property type="nucleotide sequence ID" value="NZ_CP058214.1"/>
</dbReference>
<dbReference type="InterPro" id="IPR037185">
    <property type="entry name" value="EmrE-like"/>
</dbReference>
<dbReference type="EMBL" id="CP058214">
    <property type="protein sequence ID" value="QPC42780.1"/>
    <property type="molecule type" value="Genomic_DNA"/>
</dbReference>
<keyword evidence="1" id="KW-0472">Membrane</keyword>
<evidence type="ECO:0000313" key="2">
    <source>
        <dbReference type="EMBL" id="QPC42780.1"/>
    </source>
</evidence>
<proteinExistence type="predicted"/>
<feature type="transmembrane region" description="Helical" evidence="1">
    <location>
        <begin position="118"/>
        <end position="137"/>
    </location>
</feature>
<feature type="transmembrane region" description="Helical" evidence="1">
    <location>
        <begin position="89"/>
        <end position="111"/>
    </location>
</feature>
<evidence type="ECO:0000313" key="3">
    <source>
        <dbReference type="Proteomes" id="UP000593594"/>
    </source>
</evidence>
<dbReference type="Gene3D" id="1.10.3730.20">
    <property type="match status" value="1"/>
</dbReference>
<accession>A0A7S8HBP3</accession>
<evidence type="ECO:0008006" key="4">
    <source>
        <dbReference type="Google" id="ProtNLM"/>
    </source>
</evidence>
<reference evidence="2 3" key="1">
    <citation type="submission" date="2020-06" db="EMBL/GenBank/DDBJ databases">
        <title>Genome sequence of 2 isolates from Red Sea Mangroves.</title>
        <authorList>
            <person name="Sefrji F."/>
            <person name="Michoud G."/>
            <person name="Merlino G."/>
            <person name="Daffonchio D."/>
        </authorList>
    </citation>
    <scope>NUCLEOTIDE SEQUENCE [LARGE SCALE GENOMIC DNA]</scope>
    <source>
        <strain evidence="2 3">R1DC25</strain>
    </source>
</reference>
<gene>
    <name evidence="2" type="ORF">HW532_08770</name>
</gene>
<name>A0A7S8HBP3_9HYPH</name>
<dbReference type="AlphaFoldDB" id="A0A7S8HBP3"/>
<keyword evidence="1" id="KW-0812">Transmembrane</keyword>
<evidence type="ECO:0000256" key="1">
    <source>
        <dbReference type="SAM" id="Phobius"/>
    </source>
</evidence>
<dbReference type="Proteomes" id="UP000593594">
    <property type="component" value="Chromosome"/>
</dbReference>
<dbReference type="SUPFAM" id="SSF103481">
    <property type="entry name" value="Multidrug resistance efflux transporter EmrE"/>
    <property type="match status" value="1"/>
</dbReference>
<feature type="transmembrane region" description="Helical" evidence="1">
    <location>
        <begin position="61"/>
        <end position="83"/>
    </location>
</feature>
<feature type="transmembrane region" description="Helical" evidence="1">
    <location>
        <begin position="29"/>
        <end position="49"/>
    </location>
</feature>
<protein>
    <recommendedName>
        <fullName evidence="4">EamA domain-containing protein</fullName>
    </recommendedName>
</protein>
<dbReference type="KEGG" id="kmn:HW532_08770"/>
<keyword evidence="3" id="KW-1185">Reference proteome</keyword>